<accession>A0A0P0G5J2</accession>
<dbReference type="KEGG" id="bcel:BcellWH2_00034"/>
<dbReference type="Proteomes" id="UP000061809">
    <property type="component" value="Chromosome"/>
</dbReference>
<gene>
    <name evidence="1" type="ORF">BcellWH2_00034</name>
</gene>
<dbReference type="EMBL" id="CP012801">
    <property type="protein sequence ID" value="ALJ57311.1"/>
    <property type="molecule type" value="Genomic_DNA"/>
</dbReference>
<dbReference type="AlphaFoldDB" id="A0A0P0G5J2"/>
<protein>
    <submittedName>
        <fullName evidence="1">Uncharacterized protein</fullName>
    </submittedName>
</protein>
<evidence type="ECO:0000313" key="1">
    <source>
        <dbReference type="EMBL" id="ALJ57311.1"/>
    </source>
</evidence>
<dbReference type="RefSeq" id="WP_029427971.1">
    <property type="nucleotide sequence ID" value="NZ_CP012801.1"/>
</dbReference>
<name>A0A0P0G5J2_9BACE</name>
<sequence>MKLNESTQVNSINSEYIALIDPNGNPVRINRADLAEVIRLVMSEATKEQKGLASVDLFKRSMQHYSAEKYVHLCNLTIYYANCQFLIASGSPLGKLPLGMISCRKGYLPELINVQGANTTFRLYYRDVNETREVWGYESSSGGSLNLSVIANHGGIIKLETNNEVPEGLIKV</sequence>
<evidence type="ECO:0000313" key="2">
    <source>
        <dbReference type="Proteomes" id="UP000061809"/>
    </source>
</evidence>
<reference evidence="1 2" key="1">
    <citation type="journal article" date="2015" name="Science">
        <title>Genetic determinants of in vivo fitness and diet responsiveness in multiple human gut Bacteroides.</title>
        <authorList>
            <person name="Wu M."/>
            <person name="McNulty N.P."/>
            <person name="Rodionov D.A."/>
            <person name="Khoroshkin M.S."/>
            <person name="Griffin N.W."/>
            <person name="Cheng J."/>
            <person name="Latreille P."/>
            <person name="Kerstetter R.A."/>
            <person name="Terrapon N."/>
            <person name="Henrissat B."/>
            <person name="Osterman A.L."/>
            <person name="Gordon J.I."/>
        </authorList>
    </citation>
    <scope>NUCLEOTIDE SEQUENCE [LARGE SCALE GENOMIC DNA]</scope>
    <source>
        <strain evidence="1 2">WH2</strain>
    </source>
</reference>
<dbReference type="PATRIC" id="fig|246787.4.peg.35"/>
<organism evidence="1 2">
    <name type="scientific">Bacteroides cellulosilyticus</name>
    <dbReference type="NCBI Taxonomy" id="246787"/>
    <lineage>
        <taxon>Bacteria</taxon>
        <taxon>Pseudomonadati</taxon>
        <taxon>Bacteroidota</taxon>
        <taxon>Bacteroidia</taxon>
        <taxon>Bacteroidales</taxon>
        <taxon>Bacteroidaceae</taxon>
        <taxon>Bacteroides</taxon>
    </lineage>
</organism>
<proteinExistence type="predicted"/>